<dbReference type="EMBL" id="MNUE01000022">
    <property type="protein sequence ID" value="OJD34581.1"/>
    <property type="molecule type" value="Genomic_DNA"/>
</dbReference>
<feature type="region of interest" description="Disordered" evidence="1">
    <location>
        <begin position="97"/>
        <end position="122"/>
    </location>
</feature>
<accession>A0A1J9S4M3</accession>
<evidence type="ECO:0000313" key="3">
    <source>
        <dbReference type="Proteomes" id="UP000183809"/>
    </source>
</evidence>
<gene>
    <name evidence="2" type="ORF">BKCO1_22000123</name>
</gene>
<dbReference type="GeneID" id="31013047"/>
<keyword evidence="2" id="KW-0223">Dioxygenase</keyword>
<sequence>MGMMCKDGDGEFIRLDSEDVLKTPSPAPVNRDLHFGSIYPLHIYRPSQAQHSARGGYHYPSKNLLEHDSSTCDDWRDYSHRDGMAITKNVVTPEKAEHYHQEHLDLGPSARQLQGQQIFSDH</sequence>
<name>A0A1J9S4M3_9PEZI</name>
<reference evidence="2 3" key="1">
    <citation type="submission" date="2016-10" db="EMBL/GenBank/DDBJ databases">
        <title>Proteomics and genomics reveal pathogen-plant mechanisms compatible with a hemibiotrophic lifestyle of Diplodia corticola.</title>
        <authorList>
            <person name="Fernandes I."/>
            <person name="De Jonge R."/>
            <person name="Van De Peer Y."/>
            <person name="Devreese B."/>
            <person name="Alves A."/>
            <person name="Esteves A.C."/>
        </authorList>
    </citation>
    <scope>NUCLEOTIDE SEQUENCE [LARGE SCALE GENOMIC DNA]</scope>
    <source>
        <strain evidence="2 3">CBS 112549</strain>
    </source>
</reference>
<comment type="caution">
    <text evidence="2">The sequence shown here is derived from an EMBL/GenBank/DDBJ whole genome shotgun (WGS) entry which is preliminary data.</text>
</comment>
<dbReference type="GO" id="GO:0051213">
    <property type="term" value="F:dioxygenase activity"/>
    <property type="evidence" value="ECO:0007669"/>
    <property type="project" value="UniProtKB-KW"/>
</dbReference>
<proteinExistence type="predicted"/>
<keyword evidence="3" id="KW-1185">Reference proteome</keyword>
<keyword evidence="2" id="KW-0560">Oxidoreductase</keyword>
<evidence type="ECO:0000313" key="2">
    <source>
        <dbReference type="EMBL" id="OJD34581.1"/>
    </source>
</evidence>
<dbReference type="RefSeq" id="XP_020130841.1">
    <property type="nucleotide sequence ID" value="XM_020272787.1"/>
</dbReference>
<protein>
    <submittedName>
        <fullName evidence="2">Phytanoyl-dioxygenase</fullName>
    </submittedName>
</protein>
<organism evidence="2 3">
    <name type="scientific">Diplodia corticola</name>
    <dbReference type="NCBI Taxonomy" id="236234"/>
    <lineage>
        <taxon>Eukaryota</taxon>
        <taxon>Fungi</taxon>
        <taxon>Dikarya</taxon>
        <taxon>Ascomycota</taxon>
        <taxon>Pezizomycotina</taxon>
        <taxon>Dothideomycetes</taxon>
        <taxon>Dothideomycetes incertae sedis</taxon>
        <taxon>Botryosphaeriales</taxon>
        <taxon>Botryosphaeriaceae</taxon>
        <taxon>Diplodia</taxon>
    </lineage>
</organism>
<evidence type="ECO:0000256" key="1">
    <source>
        <dbReference type="SAM" id="MobiDB-lite"/>
    </source>
</evidence>
<dbReference type="Proteomes" id="UP000183809">
    <property type="component" value="Unassembled WGS sequence"/>
</dbReference>
<feature type="compositionally biased region" description="Polar residues" evidence="1">
    <location>
        <begin position="111"/>
        <end position="122"/>
    </location>
</feature>
<dbReference type="AlphaFoldDB" id="A0A1J9S4M3"/>